<evidence type="ECO:0000259" key="5">
    <source>
        <dbReference type="PROSITE" id="PS50280"/>
    </source>
</evidence>
<protein>
    <submittedName>
        <fullName evidence="7">Predicted histone tail methylase containing SET domain</fullName>
    </submittedName>
</protein>
<dbReference type="Pfam" id="PF01753">
    <property type="entry name" value="zf-MYND"/>
    <property type="match status" value="1"/>
</dbReference>
<name>A0A0F7SRX7_PHARH</name>
<dbReference type="PROSITE" id="PS50280">
    <property type="entry name" value="SET"/>
    <property type="match status" value="1"/>
</dbReference>
<keyword evidence="1" id="KW-0479">Metal-binding</keyword>
<dbReference type="Pfam" id="PF00856">
    <property type="entry name" value="SET"/>
    <property type="match status" value="1"/>
</dbReference>
<dbReference type="GO" id="GO:0008168">
    <property type="term" value="F:methyltransferase activity"/>
    <property type="evidence" value="ECO:0007669"/>
    <property type="project" value="UniProtKB-KW"/>
</dbReference>
<dbReference type="PANTHER" id="PTHR12197">
    <property type="entry name" value="HISTONE-LYSINE N-METHYLTRANSFERASE SMYD"/>
    <property type="match status" value="1"/>
</dbReference>
<evidence type="ECO:0000256" key="1">
    <source>
        <dbReference type="ARBA" id="ARBA00022723"/>
    </source>
</evidence>
<keyword evidence="2 4" id="KW-0863">Zinc-finger</keyword>
<feature type="domain" description="SET" evidence="5">
    <location>
        <begin position="51"/>
        <end position="257"/>
    </location>
</feature>
<evidence type="ECO:0000256" key="3">
    <source>
        <dbReference type="ARBA" id="ARBA00022833"/>
    </source>
</evidence>
<dbReference type="CDD" id="cd20071">
    <property type="entry name" value="SET_SMYD"/>
    <property type="match status" value="1"/>
</dbReference>
<dbReference type="PROSITE" id="PS01360">
    <property type="entry name" value="ZF_MYND_1"/>
    <property type="match status" value="1"/>
</dbReference>
<dbReference type="Gene3D" id="1.10.220.160">
    <property type="match status" value="1"/>
</dbReference>
<dbReference type="PANTHER" id="PTHR12197:SF251">
    <property type="entry name" value="EG:BACR7C10.4 PROTEIN"/>
    <property type="match status" value="1"/>
</dbReference>
<feature type="domain" description="MYND-type" evidence="6">
    <location>
        <begin position="49"/>
        <end position="89"/>
    </location>
</feature>
<accession>A0A0F7SRX7</accession>
<dbReference type="AlphaFoldDB" id="A0A0F7SRX7"/>
<evidence type="ECO:0000256" key="2">
    <source>
        <dbReference type="ARBA" id="ARBA00022771"/>
    </source>
</evidence>
<evidence type="ECO:0000259" key="6">
    <source>
        <dbReference type="PROSITE" id="PS50865"/>
    </source>
</evidence>
<dbReference type="SUPFAM" id="SSF82199">
    <property type="entry name" value="SET domain"/>
    <property type="match status" value="2"/>
</dbReference>
<dbReference type="PROSITE" id="PS50865">
    <property type="entry name" value="ZF_MYND_2"/>
    <property type="match status" value="1"/>
</dbReference>
<keyword evidence="7" id="KW-0808">Transferase</keyword>
<dbReference type="GO" id="GO:0008270">
    <property type="term" value="F:zinc ion binding"/>
    <property type="evidence" value="ECO:0007669"/>
    <property type="project" value="UniProtKB-KW"/>
</dbReference>
<dbReference type="InterPro" id="IPR001214">
    <property type="entry name" value="SET_dom"/>
</dbReference>
<dbReference type="EMBL" id="LN483142">
    <property type="protein sequence ID" value="CED83235.1"/>
    <property type="molecule type" value="Genomic_DNA"/>
</dbReference>
<dbReference type="InterPro" id="IPR050869">
    <property type="entry name" value="H3K4_H4K5_MeTrfase"/>
</dbReference>
<sequence length="453" mass="49641">MDAIKLVDSSHARSKCITSRSLPNPGASLLIAGPPTVTVLLDSFKRVRCDECLQVLGTRPIECRMCREDVYCDSSCQQKAWLNHHKILCKVLPRIRHALLSVQMNESERTDGLLLCKLAVQYFSNINEASLPNLTKAHASSLSSSPSETFLSLLSTPTPSSSLLPELLPPFLPSHLTPDILSSLLSRFQRNNHVLSTPDMKLEPFAHAVLAPISRAVNHSCAPSAAVSCSWGADGLIVGLRTLRALKEGEEVTISYLDPLTSLKTRRETLKTIYYFDCVCSLCCSSADPPASSPLPPPVVIPSNPALPRASAKPTAYPDIPRPEGQFIGRIPEKEIANLTKRFEDAHHEGRWSEAEKLGEAVLKVYWLGYGPFWPLIGTHLLSQASISLNLSILLPVRDPTGLRHLARAYMFLSWANVVLGVCWGEGSERQAAIEPVKSALWGELKEIGIIPP</sequence>
<evidence type="ECO:0000256" key="4">
    <source>
        <dbReference type="PROSITE-ProRule" id="PRU00134"/>
    </source>
</evidence>
<keyword evidence="3" id="KW-0862">Zinc</keyword>
<keyword evidence="7" id="KW-0489">Methyltransferase</keyword>
<dbReference type="Gene3D" id="2.170.270.10">
    <property type="entry name" value="SET domain"/>
    <property type="match status" value="1"/>
</dbReference>
<dbReference type="InterPro" id="IPR046341">
    <property type="entry name" value="SET_dom_sf"/>
</dbReference>
<dbReference type="InterPro" id="IPR002893">
    <property type="entry name" value="Znf_MYND"/>
</dbReference>
<organism evidence="7">
    <name type="scientific">Phaffia rhodozyma</name>
    <name type="common">Yeast</name>
    <name type="synonym">Xanthophyllomyces dendrorhous</name>
    <dbReference type="NCBI Taxonomy" id="264483"/>
    <lineage>
        <taxon>Eukaryota</taxon>
        <taxon>Fungi</taxon>
        <taxon>Dikarya</taxon>
        <taxon>Basidiomycota</taxon>
        <taxon>Agaricomycotina</taxon>
        <taxon>Tremellomycetes</taxon>
        <taxon>Cystofilobasidiales</taxon>
        <taxon>Mrakiaceae</taxon>
        <taxon>Phaffia</taxon>
    </lineage>
</organism>
<dbReference type="Gene3D" id="6.10.140.2220">
    <property type="match status" value="1"/>
</dbReference>
<evidence type="ECO:0000313" key="7">
    <source>
        <dbReference type="EMBL" id="CED83235.1"/>
    </source>
</evidence>
<dbReference type="GO" id="GO:0005634">
    <property type="term" value="C:nucleus"/>
    <property type="evidence" value="ECO:0007669"/>
    <property type="project" value="TreeGrafter"/>
</dbReference>
<reference evidence="7" key="1">
    <citation type="submission" date="2014-08" db="EMBL/GenBank/DDBJ databases">
        <authorList>
            <person name="Sharma Rahul"/>
            <person name="Thines Marco"/>
        </authorList>
    </citation>
    <scope>NUCLEOTIDE SEQUENCE</scope>
</reference>
<dbReference type="GO" id="GO:0032259">
    <property type="term" value="P:methylation"/>
    <property type="evidence" value="ECO:0007669"/>
    <property type="project" value="UniProtKB-KW"/>
</dbReference>
<proteinExistence type="predicted"/>